<dbReference type="EMBL" id="LFZO01000013">
    <property type="protein sequence ID" value="KXT17873.1"/>
    <property type="molecule type" value="Genomic_DNA"/>
</dbReference>
<accession>A0A139IT21</accession>
<dbReference type="OrthoDB" id="3902029at2759"/>
<keyword evidence="2" id="KW-1185">Reference proteome</keyword>
<dbReference type="Proteomes" id="UP000073492">
    <property type="component" value="Unassembled WGS sequence"/>
</dbReference>
<proteinExistence type="predicted"/>
<evidence type="ECO:0000313" key="1">
    <source>
        <dbReference type="EMBL" id="KXT17873.1"/>
    </source>
</evidence>
<reference evidence="1 2" key="1">
    <citation type="submission" date="2015-07" db="EMBL/GenBank/DDBJ databases">
        <title>Comparative genomics of the Sigatoka disease complex on banana suggests a link between parallel evolutionary changes in Pseudocercospora fijiensis and Pseudocercospora eumusae and increased virulence on the banana host.</title>
        <authorList>
            <person name="Chang T.-C."/>
            <person name="Salvucci A."/>
            <person name="Crous P.W."/>
            <person name="Stergiopoulos I."/>
        </authorList>
    </citation>
    <scope>NUCLEOTIDE SEQUENCE [LARGE SCALE GENOMIC DNA]</scope>
    <source>
        <strain evidence="1 2">CBS 116634</strain>
    </source>
</reference>
<comment type="caution">
    <text evidence="1">The sequence shown here is derived from an EMBL/GenBank/DDBJ whole genome shotgun (WGS) entry which is preliminary data.</text>
</comment>
<organism evidence="1 2">
    <name type="scientific">Pseudocercospora musae</name>
    <dbReference type="NCBI Taxonomy" id="113226"/>
    <lineage>
        <taxon>Eukaryota</taxon>
        <taxon>Fungi</taxon>
        <taxon>Dikarya</taxon>
        <taxon>Ascomycota</taxon>
        <taxon>Pezizomycotina</taxon>
        <taxon>Dothideomycetes</taxon>
        <taxon>Dothideomycetidae</taxon>
        <taxon>Mycosphaerellales</taxon>
        <taxon>Mycosphaerellaceae</taxon>
        <taxon>Pseudocercospora</taxon>
    </lineage>
</organism>
<name>A0A139IT21_9PEZI</name>
<gene>
    <name evidence="1" type="ORF">AC579_5955</name>
</gene>
<sequence>MSNRTDHTTSDIDIMACCATPIDWPDMTPSAPHHHHHQREGTTLGCIFHAMKLAVIPLAVSRPFEQQPASHGGATTQLRKTKIGRAYSIEPAVPLLPEPTFESVAKLSNEAEDDDIPSDYHGPPIGYSIKCVHHKSLATGSESVTSHGSVQQTRPVCAVQCDVESCAVCKPRYTQKIPAAMNAGIFTPTSTKSK</sequence>
<dbReference type="AlphaFoldDB" id="A0A139IT21"/>
<evidence type="ECO:0000313" key="2">
    <source>
        <dbReference type="Proteomes" id="UP000073492"/>
    </source>
</evidence>
<protein>
    <submittedName>
        <fullName evidence="1">Uncharacterized protein</fullName>
    </submittedName>
</protein>